<dbReference type="GO" id="GO:0052381">
    <property type="term" value="F:tRNA dimethylallyltransferase activity"/>
    <property type="evidence" value="ECO:0007669"/>
    <property type="project" value="UniProtKB-UniRule"/>
</dbReference>
<keyword evidence="6 10" id="KW-0547">Nucleotide-binding</keyword>
<feature type="region of interest" description="Interaction with substrate tRNA" evidence="10">
    <location>
        <begin position="274"/>
        <end position="281"/>
    </location>
</feature>
<dbReference type="HAMAP" id="MF_00185">
    <property type="entry name" value="IPP_trans"/>
    <property type="match status" value="1"/>
</dbReference>
<accession>A0A1Y1SI45</accession>
<dbReference type="OrthoDB" id="9776390at2"/>
<feature type="binding site" evidence="10">
    <location>
        <begin position="12"/>
        <end position="17"/>
    </location>
    <ligand>
        <name>substrate</name>
    </ligand>
</feature>
<evidence type="ECO:0000256" key="4">
    <source>
        <dbReference type="ARBA" id="ARBA00022679"/>
    </source>
</evidence>
<comment type="catalytic activity">
    <reaction evidence="9 10 11">
        <text>adenosine(37) in tRNA + dimethylallyl diphosphate = N(6)-dimethylallyladenosine(37) in tRNA + diphosphate</text>
        <dbReference type="Rhea" id="RHEA:26482"/>
        <dbReference type="Rhea" id="RHEA-COMP:10162"/>
        <dbReference type="Rhea" id="RHEA-COMP:10375"/>
        <dbReference type="ChEBI" id="CHEBI:33019"/>
        <dbReference type="ChEBI" id="CHEBI:57623"/>
        <dbReference type="ChEBI" id="CHEBI:74411"/>
        <dbReference type="ChEBI" id="CHEBI:74415"/>
        <dbReference type="EC" id="2.5.1.75"/>
    </reaction>
</comment>
<keyword evidence="5 10" id="KW-0819">tRNA processing</keyword>
<dbReference type="STRING" id="1317117.ATO7_03300"/>
<feature type="binding site" evidence="10">
    <location>
        <begin position="10"/>
        <end position="17"/>
    </location>
    <ligand>
        <name>ATP</name>
        <dbReference type="ChEBI" id="CHEBI:30616"/>
    </ligand>
</feature>
<feature type="region of interest" description="Interaction with substrate tRNA" evidence="10">
    <location>
        <begin position="159"/>
        <end position="163"/>
    </location>
</feature>
<keyword evidence="8 10" id="KW-0460">Magnesium</keyword>
<feature type="site" description="Interaction with substrate tRNA" evidence="10">
    <location>
        <position position="123"/>
    </location>
</feature>
<feature type="site" description="Interaction with substrate tRNA" evidence="10">
    <location>
        <position position="101"/>
    </location>
</feature>
<reference evidence="14 15" key="1">
    <citation type="submission" date="2013-04" db="EMBL/GenBank/DDBJ databases">
        <title>Oceanococcus atlanticus 22II-S10r2 Genome Sequencing.</title>
        <authorList>
            <person name="Lai Q."/>
            <person name="Li G."/>
            <person name="Shao Z."/>
        </authorList>
    </citation>
    <scope>NUCLEOTIDE SEQUENCE [LARGE SCALE GENOMIC DNA]</scope>
    <source>
        <strain evidence="14 15">22II-S10r2</strain>
    </source>
</reference>
<evidence type="ECO:0000256" key="3">
    <source>
        <dbReference type="ARBA" id="ARBA00005842"/>
    </source>
</evidence>
<evidence type="ECO:0000256" key="9">
    <source>
        <dbReference type="ARBA" id="ARBA00049563"/>
    </source>
</evidence>
<dbReference type="GO" id="GO:0006400">
    <property type="term" value="P:tRNA modification"/>
    <property type="evidence" value="ECO:0007669"/>
    <property type="project" value="TreeGrafter"/>
</dbReference>
<organism evidence="14 15">
    <name type="scientific">Oceanococcus atlanticus</name>
    <dbReference type="NCBI Taxonomy" id="1317117"/>
    <lineage>
        <taxon>Bacteria</taxon>
        <taxon>Pseudomonadati</taxon>
        <taxon>Pseudomonadota</taxon>
        <taxon>Gammaproteobacteria</taxon>
        <taxon>Chromatiales</taxon>
        <taxon>Oceanococcaceae</taxon>
        <taxon>Oceanococcus</taxon>
    </lineage>
</organism>
<keyword evidence="7 10" id="KW-0067">ATP-binding</keyword>
<comment type="subunit">
    <text evidence="10">Monomer.</text>
</comment>
<dbReference type="Proteomes" id="UP000192342">
    <property type="component" value="Unassembled WGS sequence"/>
</dbReference>
<comment type="function">
    <text evidence="2 10 12">Catalyzes the transfer of a dimethylallyl group onto the adenine at position 37 in tRNAs that read codons beginning with uridine, leading to the formation of N6-(dimethylallyl)adenosine (i(6)A).</text>
</comment>
<evidence type="ECO:0000256" key="2">
    <source>
        <dbReference type="ARBA" id="ARBA00003213"/>
    </source>
</evidence>
<keyword evidence="4 10" id="KW-0808">Transferase</keyword>
<dbReference type="EC" id="2.5.1.75" evidence="10"/>
<dbReference type="EMBL" id="AQQV01000001">
    <property type="protein sequence ID" value="ORE88869.1"/>
    <property type="molecule type" value="Genomic_DNA"/>
</dbReference>
<dbReference type="SUPFAM" id="SSF52540">
    <property type="entry name" value="P-loop containing nucleoside triphosphate hydrolases"/>
    <property type="match status" value="1"/>
</dbReference>
<comment type="caution">
    <text evidence="10">Lacks conserved residue(s) required for the propagation of feature annotation.</text>
</comment>
<comment type="caution">
    <text evidence="14">The sequence shown here is derived from an EMBL/GenBank/DDBJ whole genome shotgun (WGS) entry which is preliminary data.</text>
</comment>
<dbReference type="InterPro" id="IPR018022">
    <property type="entry name" value="IPT"/>
</dbReference>
<evidence type="ECO:0000256" key="1">
    <source>
        <dbReference type="ARBA" id="ARBA00001946"/>
    </source>
</evidence>
<comment type="similarity">
    <text evidence="3 10 13">Belongs to the IPP transferase family.</text>
</comment>
<evidence type="ECO:0000256" key="13">
    <source>
        <dbReference type="RuleBase" id="RU003785"/>
    </source>
</evidence>
<dbReference type="GO" id="GO:0005524">
    <property type="term" value="F:ATP binding"/>
    <property type="evidence" value="ECO:0007669"/>
    <property type="project" value="UniProtKB-UniRule"/>
</dbReference>
<feature type="region of interest" description="Interaction with substrate tRNA" evidence="10">
    <location>
        <begin position="35"/>
        <end position="38"/>
    </location>
</feature>
<evidence type="ECO:0000256" key="6">
    <source>
        <dbReference type="ARBA" id="ARBA00022741"/>
    </source>
</evidence>
<evidence type="ECO:0000256" key="11">
    <source>
        <dbReference type="RuleBase" id="RU003783"/>
    </source>
</evidence>
<keyword evidence="15" id="KW-1185">Reference proteome</keyword>
<dbReference type="PANTHER" id="PTHR11088">
    <property type="entry name" value="TRNA DIMETHYLALLYLTRANSFERASE"/>
    <property type="match status" value="1"/>
</dbReference>
<dbReference type="AlphaFoldDB" id="A0A1Y1SI45"/>
<evidence type="ECO:0000256" key="10">
    <source>
        <dbReference type="HAMAP-Rule" id="MF_00185"/>
    </source>
</evidence>
<dbReference type="InterPro" id="IPR039657">
    <property type="entry name" value="Dimethylallyltransferase"/>
</dbReference>
<protein>
    <recommendedName>
        <fullName evidence="10">tRNA dimethylallyltransferase</fullName>
        <ecNumber evidence="10">2.5.1.75</ecNumber>
    </recommendedName>
    <alternativeName>
        <fullName evidence="10">Dimethylallyl diphosphate:tRNA dimethylallyltransferase</fullName>
        <shortName evidence="10">DMAPP:tRNA dimethylallyltransferase</shortName>
        <shortName evidence="10">DMATase</shortName>
    </alternativeName>
    <alternativeName>
        <fullName evidence="10">Isopentenyl-diphosphate:tRNA isopentenyltransferase</fullName>
        <shortName evidence="10">IPP transferase</shortName>
        <shortName evidence="10">IPPT</shortName>
        <shortName evidence="10">IPTase</shortName>
    </alternativeName>
</protein>
<evidence type="ECO:0000256" key="12">
    <source>
        <dbReference type="RuleBase" id="RU003784"/>
    </source>
</evidence>
<name>A0A1Y1SI45_9GAMM</name>
<evidence type="ECO:0000313" key="14">
    <source>
        <dbReference type="EMBL" id="ORE88869.1"/>
    </source>
</evidence>
<dbReference type="InterPro" id="IPR027417">
    <property type="entry name" value="P-loop_NTPase"/>
</dbReference>
<dbReference type="Pfam" id="PF01715">
    <property type="entry name" value="IPPT"/>
    <property type="match status" value="1"/>
</dbReference>
<dbReference type="Gene3D" id="1.10.20.140">
    <property type="match status" value="1"/>
</dbReference>
<gene>
    <name evidence="10 14" type="primary">miaA</name>
    <name evidence="14" type="ORF">ATO7_03300</name>
</gene>
<dbReference type="RefSeq" id="WP_083559500.1">
    <property type="nucleotide sequence ID" value="NZ_AQQV01000001.1"/>
</dbReference>
<evidence type="ECO:0000313" key="15">
    <source>
        <dbReference type="Proteomes" id="UP000192342"/>
    </source>
</evidence>
<evidence type="ECO:0000256" key="8">
    <source>
        <dbReference type="ARBA" id="ARBA00022842"/>
    </source>
</evidence>
<dbReference type="Gene3D" id="3.40.50.300">
    <property type="entry name" value="P-loop containing nucleotide triphosphate hydrolases"/>
    <property type="match status" value="1"/>
</dbReference>
<sequence length="313" mass="34889">MSARAVFILGPTASGKSSLALDLAAHWPVEIITMDSAQIYRGMDIGTAKPDMQQQAMCPHHLLDIRDPAERYSAAEFAADAARLIDEIAGRGALPVVVGGTFLYMRALLEGLHDMPAADHQLREDIESEAAKHGWPALHRELVERDPQAAALIHPNDAQRIQRALELARGSGANRSALWQAPRQPVWAGRALKLALVPATRDSLREEIAVRFKQMMAQGFLEEVRLLRARNDLDLSLPSMRSVGYRQLWQHLDGELALEDAVNRGIIATRQYAKRQITWLRRERRLVVLPHLPDLRAAAARRAVEAFLAQRAT</sequence>
<comment type="cofactor">
    <cofactor evidence="1 10">
        <name>Mg(2+)</name>
        <dbReference type="ChEBI" id="CHEBI:18420"/>
    </cofactor>
</comment>
<dbReference type="PANTHER" id="PTHR11088:SF60">
    <property type="entry name" value="TRNA DIMETHYLALLYLTRANSFERASE"/>
    <property type="match status" value="1"/>
</dbReference>
<evidence type="ECO:0000256" key="7">
    <source>
        <dbReference type="ARBA" id="ARBA00022840"/>
    </source>
</evidence>
<dbReference type="NCBIfam" id="TIGR00174">
    <property type="entry name" value="miaA"/>
    <property type="match status" value="1"/>
</dbReference>
<evidence type="ECO:0000256" key="5">
    <source>
        <dbReference type="ARBA" id="ARBA00022694"/>
    </source>
</evidence>
<proteinExistence type="inferred from homology"/>